<evidence type="ECO:0000256" key="7">
    <source>
        <dbReference type="HAMAP-Rule" id="MF_01416"/>
    </source>
</evidence>
<gene>
    <name evidence="7" type="primary">atpH</name>
    <name evidence="8" type="ORF">B6D57_04285</name>
</gene>
<dbReference type="PANTHER" id="PTHR11910">
    <property type="entry name" value="ATP SYNTHASE DELTA CHAIN"/>
    <property type="match status" value="1"/>
</dbReference>
<comment type="caution">
    <text evidence="8">The sequence shown here is derived from an EMBL/GenBank/DDBJ whole genome shotgun (WGS) entry which is preliminary data.</text>
</comment>
<proteinExistence type="inferred from homology"/>
<dbReference type="HAMAP" id="MF_01416">
    <property type="entry name" value="ATP_synth_delta_bact"/>
    <property type="match status" value="1"/>
</dbReference>
<dbReference type="AlphaFoldDB" id="A0A1W9S0J2"/>
<dbReference type="InterPro" id="IPR000711">
    <property type="entry name" value="ATPase_OSCP/dsu"/>
</dbReference>
<dbReference type="Proteomes" id="UP000192611">
    <property type="component" value="Unassembled WGS sequence"/>
</dbReference>
<keyword evidence="7" id="KW-0139">CF(1)</keyword>
<dbReference type="PRINTS" id="PR00125">
    <property type="entry name" value="ATPASEDELTA"/>
</dbReference>
<dbReference type="EMBL" id="NATQ01000087">
    <property type="protein sequence ID" value="OQX90215.1"/>
    <property type="molecule type" value="Genomic_DNA"/>
</dbReference>
<organism evidence="8 9">
    <name type="scientific">Candidatus Coatesbacteria bacterium 4484_99</name>
    <dbReference type="NCBI Taxonomy" id="1970774"/>
    <lineage>
        <taxon>Bacteria</taxon>
        <taxon>Candidatus Coatesiibacteriota</taxon>
    </lineage>
</organism>
<keyword evidence="2 7" id="KW-0813">Transport</keyword>
<keyword evidence="4 7" id="KW-0406">Ion transport</keyword>
<dbReference type="GO" id="GO:0045259">
    <property type="term" value="C:proton-transporting ATP synthase complex"/>
    <property type="evidence" value="ECO:0007669"/>
    <property type="project" value="UniProtKB-KW"/>
</dbReference>
<evidence type="ECO:0000313" key="8">
    <source>
        <dbReference type="EMBL" id="OQX90215.1"/>
    </source>
</evidence>
<evidence type="ECO:0000256" key="5">
    <source>
        <dbReference type="ARBA" id="ARBA00023136"/>
    </source>
</evidence>
<comment type="subcellular location">
    <subcellularLocation>
        <location evidence="7">Cell membrane</location>
        <topology evidence="7">Peripheral membrane protein</topology>
    </subcellularLocation>
    <subcellularLocation>
        <location evidence="1">Membrane</location>
    </subcellularLocation>
</comment>
<keyword evidence="7" id="KW-1003">Cell membrane</keyword>
<evidence type="ECO:0000256" key="2">
    <source>
        <dbReference type="ARBA" id="ARBA00022448"/>
    </source>
</evidence>
<dbReference type="GO" id="GO:0046933">
    <property type="term" value="F:proton-transporting ATP synthase activity, rotational mechanism"/>
    <property type="evidence" value="ECO:0007669"/>
    <property type="project" value="UniProtKB-UniRule"/>
</dbReference>
<comment type="function">
    <text evidence="7">F(1)F(0) ATP synthase produces ATP from ADP in the presence of a proton or sodium gradient. F-type ATPases consist of two structural domains, F(1) containing the extramembraneous catalytic core and F(0) containing the membrane proton channel, linked together by a central stalk and a peripheral stalk. During catalysis, ATP synthesis in the catalytic domain of F(1) is coupled via a rotary mechanism of the central stalk subunits to proton translocation.</text>
</comment>
<dbReference type="Gene3D" id="1.10.520.20">
    <property type="entry name" value="N-terminal domain of the delta subunit of the F1F0-ATP synthase"/>
    <property type="match status" value="1"/>
</dbReference>
<dbReference type="Pfam" id="PF00213">
    <property type="entry name" value="OSCP"/>
    <property type="match status" value="1"/>
</dbReference>
<evidence type="ECO:0000256" key="6">
    <source>
        <dbReference type="ARBA" id="ARBA00023310"/>
    </source>
</evidence>
<reference evidence="9" key="1">
    <citation type="submission" date="2017-03" db="EMBL/GenBank/DDBJ databases">
        <title>Novel pathways for hydrocarbon cycling and metabolic interdependencies in hydrothermal sediment communities.</title>
        <authorList>
            <person name="Dombrowski N."/>
            <person name="Seitz K."/>
            <person name="Teske A."/>
            <person name="Baker B."/>
        </authorList>
    </citation>
    <scope>NUCLEOTIDE SEQUENCE [LARGE SCALE GENOMIC DNA]</scope>
</reference>
<evidence type="ECO:0000256" key="3">
    <source>
        <dbReference type="ARBA" id="ARBA00022781"/>
    </source>
</evidence>
<name>A0A1W9S0J2_9BACT</name>
<comment type="function">
    <text evidence="7">This protein is part of the stalk that links CF(0) to CF(1). It either transmits conformational changes from CF(0) to CF(1) or is implicated in proton conduction.</text>
</comment>
<accession>A0A1W9S0J2</accession>
<keyword evidence="3 7" id="KW-0375">Hydrogen ion transport</keyword>
<dbReference type="NCBIfam" id="TIGR01145">
    <property type="entry name" value="ATP_synt_delta"/>
    <property type="match status" value="1"/>
</dbReference>
<dbReference type="SUPFAM" id="SSF47928">
    <property type="entry name" value="N-terminal domain of the delta subunit of the F1F0-ATP synthase"/>
    <property type="match status" value="1"/>
</dbReference>
<evidence type="ECO:0000313" key="9">
    <source>
        <dbReference type="Proteomes" id="UP000192611"/>
    </source>
</evidence>
<protein>
    <recommendedName>
        <fullName evidence="7">ATP synthase subunit delta</fullName>
    </recommendedName>
    <alternativeName>
        <fullName evidence="7">ATP synthase F(1) sector subunit delta</fullName>
    </alternativeName>
    <alternativeName>
        <fullName evidence="7">F-type ATPase subunit delta</fullName>
        <shortName evidence="7">F-ATPase subunit delta</shortName>
    </alternativeName>
</protein>
<evidence type="ECO:0000256" key="1">
    <source>
        <dbReference type="ARBA" id="ARBA00004370"/>
    </source>
</evidence>
<keyword evidence="6 7" id="KW-0066">ATP synthesis</keyword>
<dbReference type="GO" id="GO:0005886">
    <property type="term" value="C:plasma membrane"/>
    <property type="evidence" value="ECO:0007669"/>
    <property type="project" value="UniProtKB-SubCell"/>
</dbReference>
<sequence>MEEIVIARRYAKGVLNLVEDNRKVEEYITSLRSFWKDFQERVPVNILKSFNLLGVEKRWDFLKPFVKGYDRTLRRFIYVINENGRIFLLPLIADEMERMMWKRRDIALVEVVSANKVDTDILMDLTGMLSAKLGKRVRLKETIEASVVGGMLIRYDDIVVDGTVVGRLNRLRKEVYGYKG</sequence>
<dbReference type="InterPro" id="IPR026015">
    <property type="entry name" value="ATP_synth_OSCP/delta_N_sf"/>
</dbReference>
<keyword evidence="5 7" id="KW-0472">Membrane</keyword>
<evidence type="ECO:0000256" key="4">
    <source>
        <dbReference type="ARBA" id="ARBA00023065"/>
    </source>
</evidence>
<comment type="similarity">
    <text evidence="7">Belongs to the ATPase delta chain family.</text>
</comment>